<dbReference type="PROSITE" id="PS51007">
    <property type="entry name" value="CYTC"/>
    <property type="match status" value="1"/>
</dbReference>
<dbReference type="GO" id="GO:0020037">
    <property type="term" value="F:heme binding"/>
    <property type="evidence" value="ECO:0007669"/>
    <property type="project" value="InterPro"/>
</dbReference>
<keyword evidence="3 4" id="KW-0408">Iron</keyword>
<protein>
    <submittedName>
        <fullName evidence="6">Cytochrome c</fullName>
    </submittedName>
</protein>
<evidence type="ECO:0000259" key="5">
    <source>
        <dbReference type="PROSITE" id="PS51007"/>
    </source>
</evidence>
<evidence type="ECO:0000256" key="1">
    <source>
        <dbReference type="ARBA" id="ARBA00022617"/>
    </source>
</evidence>
<evidence type="ECO:0000256" key="4">
    <source>
        <dbReference type="PROSITE-ProRule" id="PRU00433"/>
    </source>
</evidence>
<evidence type="ECO:0000256" key="2">
    <source>
        <dbReference type="ARBA" id="ARBA00022723"/>
    </source>
</evidence>
<comment type="caution">
    <text evidence="6">The sequence shown here is derived from an EMBL/GenBank/DDBJ whole genome shotgun (WGS) entry which is preliminary data.</text>
</comment>
<dbReference type="InterPro" id="IPR009056">
    <property type="entry name" value="Cyt_c-like_dom"/>
</dbReference>
<dbReference type="Proteomes" id="UP000288805">
    <property type="component" value="Unassembled WGS sequence"/>
</dbReference>
<organism evidence="6 7">
    <name type="scientific">Vitis vinifera</name>
    <name type="common">Grape</name>
    <dbReference type="NCBI Taxonomy" id="29760"/>
    <lineage>
        <taxon>Eukaryota</taxon>
        <taxon>Viridiplantae</taxon>
        <taxon>Streptophyta</taxon>
        <taxon>Embryophyta</taxon>
        <taxon>Tracheophyta</taxon>
        <taxon>Spermatophyta</taxon>
        <taxon>Magnoliopsida</taxon>
        <taxon>eudicotyledons</taxon>
        <taxon>Gunneridae</taxon>
        <taxon>Pentapetalae</taxon>
        <taxon>rosids</taxon>
        <taxon>Vitales</taxon>
        <taxon>Vitaceae</taxon>
        <taxon>Viteae</taxon>
        <taxon>Vitis</taxon>
    </lineage>
</organism>
<keyword evidence="1 4" id="KW-0349">Heme</keyword>
<gene>
    <name evidence="6" type="primary">CYTC1</name>
    <name evidence="6" type="ORF">CK203_102856</name>
</gene>
<dbReference type="EMBL" id="QGNW01001871">
    <property type="protein sequence ID" value="RVW28932.1"/>
    <property type="molecule type" value="Genomic_DNA"/>
</dbReference>
<proteinExistence type="predicted"/>
<sequence length="142" mass="15459">MRGIYSNWTAPIIPGEHGTNADLTANNLPRFSTLDQWTQKGQKSSTLWNSPLAQHAPLNHLKQTHTFSSTRFGNYSPPQETTTAPFRMATFADAPAGNAATGEKIFRTKCAQCHTVDKGAGHKQGLCSDLDLLPVLLLGKPE</sequence>
<name>A0A438D0L4_VITVI</name>
<dbReference type="Gene3D" id="1.10.760.10">
    <property type="entry name" value="Cytochrome c-like domain"/>
    <property type="match status" value="1"/>
</dbReference>
<evidence type="ECO:0000313" key="7">
    <source>
        <dbReference type="Proteomes" id="UP000288805"/>
    </source>
</evidence>
<keyword evidence="2 4" id="KW-0479">Metal-binding</keyword>
<dbReference type="InterPro" id="IPR036909">
    <property type="entry name" value="Cyt_c-like_dom_sf"/>
</dbReference>
<dbReference type="AlphaFoldDB" id="A0A438D0L4"/>
<feature type="domain" description="Cytochrome c" evidence="5">
    <location>
        <begin position="97"/>
        <end position="142"/>
    </location>
</feature>
<dbReference type="GO" id="GO:0046872">
    <property type="term" value="F:metal ion binding"/>
    <property type="evidence" value="ECO:0007669"/>
    <property type="project" value="UniProtKB-KW"/>
</dbReference>
<accession>A0A438D0L4</accession>
<dbReference type="GO" id="GO:0009055">
    <property type="term" value="F:electron transfer activity"/>
    <property type="evidence" value="ECO:0007669"/>
    <property type="project" value="InterPro"/>
</dbReference>
<evidence type="ECO:0000313" key="6">
    <source>
        <dbReference type="EMBL" id="RVW28932.1"/>
    </source>
</evidence>
<reference evidence="6 7" key="1">
    <citation type="journal article" date="2018" name="PLoS Genet.">
        <title>Population sequencing reveals clonal diversity and ancestral inbreeding in the grapevine cultivar Chardonnay.</title>
        <authorList>
            <person name="Roach M.J."/>
            <person name="Johnson D.L."/>
            <person name="Bohlmann J."/>
            <person name="van Vuuren H.J."/>
            <person name="Jones S.J."/>
            <person name="Pretorius I.S."/>
            <person name="Schmidt S.A."/>
            <person name="Borneman A.R."/>
        </authorList>
    </citation>
    <scope>NUCLEOTIDE SEQUENCE [LARGE SCALE GENOMIC DNA]</scope>
    <source>
        <strain evidence="7">cv. Chardonnay</strain>
        <tissue evidence="6">Leaf</tissue>
    </source>
</reference>
<dbReference type="SUPFAM" id="SSF46626">
    <property type="entry name" value="Cytochrome c"/>
    <property type="match status" value="1"/>
</dbReference>
<evidence type="ECO:0000256" key="3">
    <source>
        <dbReference type="ARBA" id="ARBA00023004"/>
    </source>
</evidence>